<accession>A0ABZ0RRJ4</accession>
<dbReference type="Gene3D" id="3.40.50.300">
    <property type="entry name" value="P-loop containing nucleotide triphosphate hydrolases"/>
    <property type="match status" value="1"/>
</dbReference>
<evidence type="ECO:0000313" key="3">
    <source>
        <dbReference type="Proteomes" id="UP001322664"/>
    </source>
</evidence>
<proteinExistence type="predicted"/>
<dbReference type="EMBL" id="CP137624">
    <property type="protein sequence ID" value="WPK10839.1"/>
    <property type="molecule type" value="Genomic_DNA"/>
</dbReference>
<dbReference type="InterPro" id="IPR041685">
    <property type="entry name" value="AAA_GajA/Old/RecF-like"/>
</dbReference>
<dbReference type="Proteomes" id="UP001322664">
    <property type="component" value="Chromosome"/>
</dbReference>
<protein>
    <submittedName>
        <fullName evidence="2">ATP-binding protein</fullName>
    </submittedName>
</protein>
<sequence length="417" mass="48079">MKLSLKNIGKIKEASVEIKGITVIAGENDTGKSTVGKTLFAVFNSFYQIEEQIKQERIQSVEDILDRLYKDEIHAFLVLEDRKKQADIIVHNRKKYLSNIEELKQDILMMLPLYDEKFLDEENLDEACKSISTILNIPSEDVIKAILNKKLEVEFNGQINNIFTQNTGSIQLTIKEFIMSISLINNIVTEVKNNMALKTEAIYIDDPFILDEAPYVWLPRRYSNHRNHLRSKFFREQSEAKVINEIINTNKFENIYNKINAICSGDVVRVRQTGFGYKKGSSDKILDVRNLSSGLKTFIILKTLLTNDVLKPNGTIILDEPEIHLHPEWQLLFAELIVLIQKEFGMHILLTTHSPYFLNAIEVYSAKHGIANKCKYYLATVNEETSLIEDVSNNIETIYSKLARPLQDLENERYQDE</sequence>
<dbReference type="Pfam" id="PF13175">
    <property type="entry name" value="AAA_15"/>
    <property type="match status" value="1"/>
</dbReference>
<reference evidence="2 3" key="1">
    <citation type="submission" date="2023-09" db="EMBL/GenBank/DDBJ databases">
        <authorList>
            <person name="Page C.A."/>
            <person name="Perez-Diaz I.M."/>
        </authorList>
    </citation>
    <scope>NUCLEOTIDE SEQUENCE [LARGE SCALE GENOMIC DNA]</scope>
    <source>
        <strain evidence="2 3">Ll15</strain>
    </source>
</reference>
<keyword evidence="2" id="KW-0547">Nucleotide-binding</keyword>
<dbReference type="GO" id="GO:0005524">
    <property type="term" value="F:ATP binding"/>
    <property type="evidence" value="ECO:0007669"/>
    <property type="project" value="UniProtKB-KW"/>
</dbReference>
<feature type="domain" description="Endonuclease GajA/Old nuclease/RecF-like AAA" evidence="1">
    <location>
        <begin position="2"/>
        <end position="357"/>
    </location>
</feature>
<dbReference type="RefSeq" id="WP_319835981.1">
    <property type="nucleotide sequence ID" value="NZ_CP137624.1"/>
</dbReference>
<keyword evidence="2" id="KW-0067">ATP-binding</keyword>
<gene>
    <name evidence="2" type="ORF">R6U77_13210</name>
</gene>
<organism evidence="2 3">
    <name type="scientific">Lysinibacillus louembei</name>
    <dbReference type="NCBI Taxonomy" id="1470088"/>
    <lineage>
        <taxon>Bacteria</taxon>
        <taxon>Bacillati</taxon>
        <taxon>Bacillota</taxon>
        <taxon>Bacilli</taxon>
        <taxon>Bacillales</taxon>
        <taxon>Bacillaceae</taxon>
        <taxon>Lysinibacillus</taxon>
    </lineage>
</organism>
<keyword evidence="3" id="KW-1185">Reference proteome</keyword>
<dbReference type="InterPro" id="IPR051396">
    <property type="entry name" value="Bact_Antivir_Def_Nuclease"/>
</dbReference>
<evidence type="ECO:0000313" key="2">
    <source>
        <dbReference type="EMBL" id="WPK10839.1"/>
    </source>
</evidence>
<dbReference type="SUPFAM" id="SSF52540">
    <property type="entry name" value="P-loop containing nucleoside triphosphate hydrolases"/>
    <property type="match status" value="1"/>
</dbReference>
<name>A0ABZ0RRJ4_9BACI</name>
<evidence type="ECO:0000259" key="1">
    <source>
        <dbReference type="Pfam" id="PF13175"/>
    </source>
</evidence>
<dbReference type="PANTHER" id="PTHR43581:SF2">
    <property type="entry name" value="EXCINUCLEASE ATPASE SUBUNIT"/>
    <property type="match status" value="1"/>
</dbReference>
<dbReference type="PANTHER" id="PTHR43581">
    <property type="entry name" value="ATP/GTP PHOSPHATASE"/>
    <property type="match status" value="1"/>
</dbReference>
<dbReference type="InterPro" id="IPR027417">
    <property type="entry name" value="P-loop_NTPase"/>
</dbReference>